<evidence type="ECO:0000313" key="2">
    <source>
        <dbReference type="EMBL" id="MCI70246.1"/>
    </source>
</evidence>
<organism evidence="2 3">
    <name type="scientific">Trifolium medium</name>
    <dbReference type="NCBI Taxonomy" id="97028"/>
    <lineage>
        <taxon>Eukaryota</taxon>
        <taxon>Viridiplantae</taxon>
        <taxon>Streptophyta</taxon>
        <taxon>Embryophyta</taxon>
        <taxon>Tracheophyta</taxon>
        <taxon>Spermatophyta</taxon>
        <taxon>Magnoliopsida</taxon>
        <taxon>eudicotyledons</taxon>
        <taxon>Gunneridae</taxon>
        <taxon>Pentapetalae</taxon>
        <taxon>rosids</taxon>
        <taxon>fabids</taxon>
        <taxon>Fabales</taxon>
        <taxon>Fabaceae</taxon>
        <taxon>Papilionoideae</taxon>
        <taxon>50 kb inversion clade</taxon>
        <taxon>NPAAA clade</taxon>
        <taxon>Hologalegina</taxon>
        <taxon>IRL clade</taxon>
        <taxon>Trifolieae</taxon>
        <taxon>Trifolium</taxon>
    </lineage>
</organism>
<dbReference type="Proteomes" id="UP000265520">
    <property type="component" value="Unassembled WGS sequence"/>
</dbReference>
<dbReference type="EMBL" id="LXQA010771778">
    <property type="protein sequence ID" value="MCI70246.1"/>
    <property type="molecule type" value="Genomic_DNA"/>
</dbReference>
<accession>A0A392UCV1</accession>
<dbReference type="AlphaFoldDB" id="A0A392UCV1"/>
<feature type="non-terminal residue" evidence="2">
    <location>
        <position position="1"/>
    </location>
</feature>
<protein>
    <submittedName>
        <fullName evidence="2">Uncharacterized protein</fullName>
    </submittedName>
</protein>
<name>A0A392UCV1_9FABA</name>
<reference evidence="2 3" key="1">
    <citation type="journal article" date="2018" name="Front. Plant Sci.">
        <title>Red Clover (Trifolium pratense) and Zigzag Clover (T. medium) - A Picture of Genomic Similarities and Differences.</title>
        <authorList>
            <person name="Dluhosova J."/>
            <person name="Istvanek J."/>
            <person name="Nedelnik J."/>
            <person name="Repkova J."/>
        </authorList>
    </citation>
    <scope>NUCLEOTIDE SEQUENCE [LARGE SCALE GENOMIC DNA]</scope>
    <source>
        <strain evidence="3">cv. 10/8</strain>
        <tissue evidence="2">Leaf</tissue>
    </source>
</reference>
<proteinExistence type="predicted"/>
<evidence type="ECO:0000256" key="1">
    <source>
        <dbReference type="SAM" id="MobiDB-lite"/>
    </source>
</evidence>
<evidence type="ECO:0000313" key="3">
    <source>
        <dbReference type="Proteomes" id="UP000265520"/>
    </source>
</evidence>
<comment type="caution">
    <text evidence="2">The sequence shown here is derived from an EMBL/GenBank/DDBJ whole genome shotgun (WGS) entry which is preliminary data.</text>
</comment>
<keyword evidence="3" id="KW-1185">Reference proteome</keyword>
<sequence length="36" mass="3588">KKAAAILGTSSSMSSGTPSGQVSPALSIEIIKEKRG</sequence>
<feature type="region of interest" description="Disordered" evidence="1">
    <location>
        <begin position="1"/>
        <end position="36"/>
    </location>
</feature>
<feature type="compositionally biased region" description="Low complexity" evidence="1">
    <location>
        <begin position="8"/>
        <end position="20"/>
    </location>
</feature>